<evidence type="ECO:0000256" key="2">
    <source>
        <dbReference type="SAM" id="MobiDB-lite"/>
    </source>
</evidence>
<evidence type="ECO:0000256" key="1">
    <source>
        <dbReference type="SAM" id="Coils"/>
    </source>
</evidence>
<reference evidence="4" key="2">
    <citation type="journal article" date="2008" name="Nucleic Acids Res.">
        <title>The rice annotation project database (RAP-DB): 2008 update.</title>
        <authorList>
            <consortium name="The rice annotation project (RAP)"/>
        </authorList>
    </citation>
    <scope>GENOME REANNOTATION</scope>
    <source>
        <strain evidence="4">cv. Nipponbare</strain>
    </source>
</reference>
<feature type="region of interest" description="Disordered" evidence="2">
    <location>
        <begin position="66"/>
        <end position="108"/>
    </location>
</feature>
<dbReference type="Proteomes" id="UP000000763">
    <property type="component" value="Chromosome 11"/>
</dbReference>
<organism evidence="3 4">
    <name type="scientific">Oryza sativa subsp. japonica</name>
    <name type="common">Rice</name>
    <dbReference type="NCBI Taxonomy" id="39947"/>
    <lineage>
        <taxon>Eukaryota</taxon>
        <taxon>Viridiplantae</taxon>
        <taxon>Streptophyta</taxon>
        <taxon>Embryophyta</taxon>
        <taxon>Tracheophyta</taxon>
        <taxon>Spermatophyta</taxon>
        <taxon>Magnoliopsida</taxon>
        <taxon>Liliopsida</taxon>
        <taxon>Poales</taxon>
        <taxon>Poaceae</taxon>
        <taxon>BOP clade</taxon>
        <taxon>Oryzoideae</taxon>
        <taxon>Oryzeae</taxon>
        <taxon>Oryzinae</taxon>
        <taxon>Oryza</taxon>
        <taxon>Oryza sativa</taxon>
    </lineage>
</organism>
<dbReference type="EMBL" id="AC148235">
    <property type="protein sequence ID" value="AAX95484.1"/>
    <property type="molecule type" value="Genomic_DNA"/>
</dbReference>
<evidence type="ECO:0000313" key="4">
    <source>
        <dbReference type="Proteomes" id="UP000000763"/>
    </source>
</evidence>
<reference evidence="4" key="1">
    <citation type="journal article" date="2005" name="Nature">
        <title>The map-based sequence of the rice genome.</title>
        <authorList>
            <consortium name="International rice genome sequencing project (IRGSP)"/>
            <person name="Matsumoto T."/>
            <person name="Wu J."/>
            <person name="Kanamori H."/>
            <person name="Katayose Y."/>
            <person name="Fujisawa M."/>
            <person name="Namiki N."/>
            <person name="Mizuno H."/>
            <person name="Yamamoto K."/>
            <person name="Antonio B.A."/>
            <person name="Baba T."/>
            <person name="Sakata K."/>
            <person name="Nagamura Y."/>
            <person name="Aoki H."/>
            <person name="Arikawa K."/>
            <person name="Arita K."/>
            <person name="Bito T."/>
            <person name="Chiden Y."/>
            <person name="Fujitsuka N."/>
            <person name="Fukunaka R."/>
            <person name="Hamada M."/>
            <person name="Harada C."/>
            <person name="Hayashi A."/>
            <person name="Hijishita S."/>
            <person name="Honda M."/>
            <person name="Hosokawa S."/>
            <person name="Ichikawa Y."/>
            <person name="Idonuma A."/>
            <person name="Iijima M."/>
            <person name="Ikeda M."/>
            <person name="Ikeno M."/>
            <person name="Ito K."/>
            <person name="Ito S."/>
            <person name="Ito T."/>
            <person name="Ito Y."/>
            <person name="Ito Y."/>
            <person name="Iwabuchi A."/>
            <person name="Kamiya K."/>
            <person name="Karasawa W."/>
            <person name="Kurita K."/>
            <person name="Katagiri S."/>
            <person name="Kikuta A."/>
            <person name="Kobayashi H."/>
            <person name="Kobayashi N."/>
            <person name="Machita K."/>
            <person name="Maehara T."/>
            <person name="Masukawa M."/>
            <person name="Mizubayashi T."/>
            <person name="Mukai Y."/>
            <person name="Nagasaki H."/>
            <person name="Nagata Y."/>
            <person name="Naito S."/>
            <person name="Nakashima M."/>
            <person name="Nakama Y."/>
            <person name="Nakamichi Y."/>
            <person name="Nakamura M."/>
            <person name="Meguro A."/>
            <person name="Negishi M."/>
            <person name="Ohta I."/>
            <person name="Ohta T."/>
            <person name="Okamoto M."/>
            <person name="Ono N."/>
            <person name="Saji S."/>
            <person name="Sakaguchi M."/>
            <person name="Sakai K."/>
            <person name="Shibata M."/>
            <person name="Shimokawa T."/>
            <person name="Song J."/>
            <person name="Takazaki Y."/>
            <person name="Terasawa K."/>
            <person name="Tsugane M."/>
            <person name="Tsuji K."/>
            <person name="Ueda S."/>
            <person name="Waki K."/>
            <person name="Yamagata H."/>
            <person name="Yamamoto M."/>
            <person name="Yamamoto S."/>
            <person name="Yamane H."/>
            <person name="Yoshiki S."/>
            <person name="Yoshihara R."/>
            <person name="Yukawa K."/>
            <person name="Zhong H."/>
            <person name="Yano M."/>
            <person name="Yuan Q."/>
            <person name="Ouyang S."/>
            <person name="Liu J."/>
            <person name="Jones K.M."/>
            <person name="Gansberger K."/>
            <person name="Moffat K."/>
            <person name="Hill J."/>
            <person name="Bera J."/>
            <person name="Fadrosh D."/>
            <person name="Jin S."/>
            <person name="Johri S."/>
            <person name="Kim M."/>
            <person name="Overton L."/>
            <person name="Reardon M."/>
            <person name="Tsitrin T."/>
            <person name="Vuong H."/>
            <person name="Weaver B."/>
            <person name="Ciecko A."/>
            <person name="Tallon L."/>
            <person name="Jackson J."/>
            <person name="Pai G."/>
            <person name="Aken S.V."/>
            <person name="Utterback T."/>
            <person name="Reidmuller S."/>
            <person name="Feldblyum T."/>
            <person name="Hsiao J."/>
            <person name="Zismann V."/>
            <person name="Iobst S."/>
            <person name="de Vazeille A.R."/>
            <person name="Buell C.R."/>
            <person name="Ying K."/>
            <person name="Li Y."/>
            <person name="Lu T."/>
            <person name="Huang Y."/>
            <person name="Zhao Q."/>
            <person name="Feng Q."/>
            <person name="Zhang L."/>
            <person name="Zhu J."/>
            <person name="Weng Q."/>
            <person name="Mu J."/>
            <person name="Lu Y."/>
            <person name="Fan D."/>
            <person name="Liu Y."/>
            <person name="Guan J."/>
            <person name="Zhang Y."/>
            <person name="Yu S."/>
            <person name="Liu X."/>
            <person name="Zhang Y."/>
            <person name="Hong G."/>
            <person name="Han B."/>
            <person name="Choisne N."/>
            <person name="Demange N."/>
            <person name="Orjeda G."/>
            <person name="Samain S."/>
            <person name="Cattolico L."/>
            <person name="Pelletier E."/>
            <person name="Couloux A."/>
            <person name="Segurens B."/>
            <person name="Wincker P."/>
            <person name="D'Hont A."/>
            <person name="Scarpelli C."/>
            <person name="Weissenbach J."/>
            <person name="Salanoubat M."/>
            <person name="Quetier F."/>
            <person name="Yu Y."/>
            <person name="Kim H.R."/>
            <person name="Rambo T."/>
            <person name="Currie J."/>
            <person name="Collura K."/>
            <person name="Luo M."/>
            <person name="Yang T."/>
            <person name="Ammiraju J.S.S."/>
            <person name="Engler F."/>
            <person name="Soderlund C."/>
            <person name="Wing R.A."/>
            <person name="Palmer L.E."/>
            <person name="de la Bastide M."/>
            <person name="Spiegel L."/>
            <person name="Nascimento L."/>
            <person name="Zutavern T."/>
            <person name="O'Shaughnessy A."/>
            <person name="Dike S."/>
            <person name="Dedhia N."/>
            <person name="Preston R."/>
            <person name="Balija V."/>
            <person name="McCombie W.R."/>
            <person name="Chow T."/>
            <person name="Chen H."/>
            <person name="Chung M."/>
            <person name="Chen C."/>
            <person name="Shaw J."/>
            <person name="Wu H."/>
            <person name="Hsiao K."/>
            <person name="Chao Y."/>
            <person name="Chu M."/>
            <person name="Cheng C."/>
            <person name="Hour A."/>
            <person name="Lee P."/>
            <person name="Lin S."/>
            <person name="Lin Y."/>
            <person name="Liou J."/>
            <person name="Liu S."/>
            <person name="Hsing Y."/>
            <person name="Raghuvanshi S."/>
            <person name="Mohanty A."/>
            <person name="Bharti A.K."/>
            <person name="Gaur A."/>
            <person name="Gupta V."/>
            <person name="Kumar D."/>
            <person name="Ravi V."/>
            <person name="Vij S."/>
            <person name="Kapur A."/>
            <person name="Khurana P."/>
            <person name="Khurana P."/>
            <person name="Khurana J.P."/>
            <person name="Tyagi A.K."/>
            <person name="Gaikwad K."/>
            <person name="Singh A."/>
            <person name="Dalal V."/>
            <person name="Srivastava S."/>
            <person name="Dixit A."/>
            <person name="Pal A.K."/>
            <person name="Ghazi I.A."/>
            <person name="Yadav M."/>
            <person name="Pandit A."/>
            <person name="Bhargava A."/>
            <person name="Sureshbabu K."/>
            <person name="Batra K."/>
            <person name="Sharma T.R."/>
            <person name="Mohapatra T."/>
            <person name="Singh N.K."/>
            <person name="Messing J."/>
            <person name="Nelson A.B."/>
            <person name="Fuks G."/>
            <person name="Kavchok S."/>
            <person name="Keizer G."/>
            <person name="Linton E."/>
            <person name="Llaca V."/>
            <person name="Song R."/>
            <person name="Tanyolac B."/>
            <person name="Young S."/>
            <person name="Ho-Il K."/>
            <person name="Hahn J.H."/>
            <person name="Sangsakoo G."/>
            <person name="Vanavichit A."/>
            <person name="de Mattos Luiz.A.T."/>
            <person name="Zimmer P.D."/>
            <person name="Malone G."/>
            <person name="Dellagostin O."/>
            <person name="de Oliveira A.C."/>
            <person name="Bevan M."/>
            <person name="Bancroft I."/>
            <person name="Minx P."/>
            <person name="Cordum H."/>
            <person name="Wilson R."/>
            <person name="Cheng Z."/>
            <person name="Jin W."/>
            <person name="Jiang J."/>
            <person name="Leong S.A."/>
            <person name="Iwama H."/>
            <person name="Gojobori T."/>
            <person name="Itoh T."/>
            <person name="Niimura Y."/>
            <person name="Fujii Y."/>
            <person name="Habara T."/>
            <person name="Sakai H."/>
            <person name="Sato Y."/>
            <person name="Wilson G."/>
            <person name="Kumar K."/>
            <person name="McCouch S."/>
            <person name="Juretic N."/>
            <person name="Hoen D."/>
            <person name="Wright S."/>
            <person name="Bruskiewich R."/>
            <person name="Bureau T."/>
            <person name="Miyao A."/>
            <person name="Hirochika H."/>
            <person name="Nishikawa T."/>
            <person name="Kadowaki K."/>
            <person name="Sugiura M."/>
            <person name="Burr B."/>
            <person name="Sasaki T."/>
        </authorList>
    </citation>
    <scope>NUCLEOTIDE SEQUENCE [LARGE SCALE GENOMIC DNA]</scope>
    <source>
        <strain evidence="4">cv. Nipponbare</strain>
    </source>
</reference>
<keyword evidence="1" id="KW-0175">Coiled coil</keyword>
<feature type="coiled-coil region" evidence="1">
    <location>
        <begin position="19"/>
        <end position="46"/>
    </location>
</feature>
<protein>
    <recommendedName>
        <fullName evidence="5">Retrotransposon protein, putative, Ty3-gypsy subclass</fullName>
    </recommendedName>
</protein>
<dbReference type="AlphaFoldDB" id="Q2R670"/>
<proteinExistence type="predicted"/>
<evidence type="ECO:0008006" key="5">
    <source>
        <dbReference type="Google" id="ProtNLM"/>
    </source>
</evidence>
<feature type="compositionally biased region" description="Low complexity" evidence="2">
    <location>
        <begin position="70"/>
        <end position="80"/>
    </location>
</feature>
<accession>Q2R670</accession>
<name>Q2R670_ORYSJ</name>
<sequence>MEGYDKLHAMLHKATKKLNDQKLVRIAEFQDEVARLKKEVARLQGRLSLGGARIHTMPRKSTTALMVNTRNGSRAAGEGSSSEERADGGHPNSTTGNGPPPLPENPTLAQVMAHQTQMMAAMMQQMQQQHQQMH</sequence>
<evidence type="ECO:0000313" key="3">
    <source>
        <dbReference type="EMBL" id="AAX95484.1"/>
    </source>
</evidence>